<feature type="transmembrane region" description="Helical" evidence="1">
    <location>
        <begin position="269"/>
        <end position="288"/>
    </location>
</feature>
<accession>A0ABV5PHV2</accession>
<evidence type="ECO:0000259" key="2">
    <source>
        <dbReference type="Pfam" id="PF01757"/>
    </source>
</evidence>
<dbReference type="GO" id="GO:0016746">
    <property type="term" value="F:acyltransferase activity"/>
    <property type="evidence" value="ECO:0007669"/>
    <property type="project" value="UniProtKB-KW"/>
</dbReference>
<name>A0ABV5PHV2_STRCM</name>
<dbReference type="InterPro" id="IPR050879">
    <property type="entry name" value="Acyltransferase_3"/>
</dbReference>
<dbReference type="EC" id="2.3.-.-" evidence="3"/>
<gene>
    <name evidence="3" type="ORF">ACFFTU_22870</name>
</gene>
<feature type="transmembrane region" description="Helical" evidence="1">
    <location>
        <begin position="203"/>
        <end position="225"/>
    </location>
</feature>
<organism evidence="3 4">
    <name type="scientific">Streptomyces cremeus</name>
    <dbReference type="NCBI Taxonomy" id="66881"/>
    <lineage>
        <taxon>Bacteria</taxon>
        <taxon>Bacillati</taxon>
        <taxon>Actinomycetota</taxon>
        <taxon>Actinomycetes</taxon>
        <taxon>Kitasatosporales</taxon>
        <taxon>Streptomycetaceae</taxon>
        <taxon>Streptomyces</taxon>
    </lineage>
</organism>
<feature type="domain" description="Acyltransferase 3" evidence="2">
    <location>
        <begin position="24"/>
        <end position="343"/>
    </location>
</feature>
<dbReference type="PANTHER" id="PTHR23028:SF53">
    <property type="entry name" value="ACYL_TRANSF_3 DOMAIN-CONTAINING PROTEIN"/>
    <property type="match status" value="1"/>
</dbReference>
<evidence type="ECO:0000256" key="1">
    <source>
        <dbReference type="SAM" id="Phobius"/>
    </source>
</evidence>
<feature type="transmembrane region" description="Helical" evidence="1">
    <location>
        <begin position="232"/>
        <end position="249"/>
    </location>
</feature>
<proteinExistence type="predicted"/>
<keyword evidence="3" id="KW-0012">Acyltransferase</keyword>
<feature type="transmembrane region" description="Helical" evidence="1">
    <location>
        <begin position="69"/>
        <end position="90"/>
    </location>
</feature>
<dbReference type="Proteomes" id="UP001589718">
    <property type="component" value="Unassembled WGS sequence"/>
</dbReference>
<keyword evidence="1" id="KW-0472">Membrane</keyword>
<feature type="transmembrane region" description="Helical" evidence="1">
    <location>
        <begin position="102"/>
        <end position="122"/>
    </location>
</feature>
<feature type="transmembrane region" description="Helical" evidence="1">
    <location>
        <begin position="167"/>
        <end position="191"/>
    </location>
</feature>
<feature type="transmembrane region" description="Helical" evidence="1">
    <location>
        <begin position="330"/>
        <end position="349"/>
    </location>
</feature>
<keyword evidence="1" id="KW-0812">Transmembrane</keyword>
<feature type="transmembrane region" description="Helical" evidence="1">
    <location>
        <begin position="295"/>
        <end position="310"/>
    </location>
</feature>
<keyword evidence="1" id="KW-1133">Transmembrane helix</keyword>
<evidence type="ECO:0000313" key="3">
    <source>
        <dbReference type="EMBL" id="MFB9522790.1"/>
    </source>
</evidence>
<reference evidence="3 4" key="1">
    <citation type="submission" date="2024-09" db="EMBL/GenBank/DDBJ databases">
        <authorList>
            <person name="Sun Q."/>
            <person name="Mori K."/>
        </authorList>
    </citation>
    <scope>NUCLEOTIDE SEQUENCE [LARGE SCALE GENOMIC DNA]</scope>
    <source>
        <strain evidence="3 4">JCM 4362</strain>
    </source>
</reference>
<dbReference type="RefSeq" id="WP_345220400.1">
    <property type="nucleotide sequence ID" value="NZ_BAAAXE010000013.1"/>
</dbReference>
<dbReference type="EMBL" id="JBHMCR010000013">
    <property type="protein sequence ID" value="MFB9522790.1"/>
    <property type="molecule type" value="Genomic_DNA"/>
</dbReference>
<sequence length="373" mass="40736">MPVLPRESGAPASPEGARGGRLYVLDGLRLVAALMVVGYHFVGYDRWTAPPWPESTSVVFPVAHQVGGYGWLGVQFFFLISGFVICMSCWGRTVRQFAVSRIVRLYPAYWFAVLAVATLMLLVHGSEQTGITASKILTNLTMFQGGMGVGNVTPVAWTLWVEMRFYLLFAVVCALGVTYRRCVVFCVLWLLAAMVAPQSDSPLVEMAVMAEAAPFFVGGMVVFLMRRFGTSAVLWLLLGGSWLVAQHQLQGLVEGAEGAVGGKLSWEIALGLVTVFYGLLLAVALLPLRAVNRPWLVTAGALTYPLYLLHEDFGWEAIRWLHPSMPPWAVIGVTLAGLFVVSYAVHRLVERPGGKALRKWLGPKPEGGRARAV</sequence>
<keyword evidence="4" id="KW-1185">Reference proteome</keyword>
<dbReference type="Pfam" id="PF01757">
    <property type="entry name" value="Acyl_transf_3"/>
    <property type="match status" value="1"/>
</dbReference>
<keyword evidence="3" id="KW-0808">Transferase</keyword>
<feature type="transmembrane region" description="Helical" evidence="1">
    <location>
        <begin position="142"/>
        <end position="160"/>
    </location>
</feature>
<dbReference type="InterPro" id="IPR002656">
    <property type="entry name" value="Acyl_transf_3_dom"/>
</dbReference>
<comment type="caution">
    <text evidence="3">The sequence shown here is derived from an EMBL/GenBank/DDBJ whole genome shotgun (WGS) entry which is preliminary data.</text>
</comment>
<protein>
    <submittedName>
        <fullName evidence="3">Acyltransferase family protein</fullName>
        <ecNumber evidence="3">2.3.-.-</ecNumber>
    </submittedName>
</protein>
<dbReference type="PANTHER" id="PTHR23028">
    <property type="entry name" value="ACETYLTRANSFERASE"/>
    <property type="match status" value="1"/>
</dbReference>
<evidence type="ECO:0000313" key="4">
    <source>
        <dbReference type="Proteomes" id="UP001589718"/>
    </source>
</evidence>
<feature type="transmembrane region" description="Helical" evidence="1">
    <location>
        <begin position="22"/>
        <end position="42"/>
    </location>
</feature>